<dbReference type="Pfam" id="PF10979">
    <property type="entry name" value="DUF2786"/>
    <property type="match status" value="1"/>
</dbReference>
<dbReference type="InterPro" id="IPR024498">
    <property type="entry name" value="DUF2786"/>
</dbReference>
<evidence type="ECO:0000313" key="2">
    <source>
        <dbReference type="EMBL" id="WZE63482.1"/>
    </source>
</evidence>
<organism evidence="2">
    <name type="scientific">Micrococcus phage Kurnik</name>
    <dbReference type="NCBI Taxonomy" id="3092208"/>
    <lineage>
        <taxon>Viruses</taxon>
        <taxon>Duplodnaviria</taxon>
        <taxon>Heunggongvirae</taxon>
        <taxon>Uroviricota</taxon>
        <taxon>Caudoviricetes</taxon>
    </lineage>
</organism>
<proteinExistence type="predicted"/>
<dbReference type="EMBL" id="OR756649">
    <property type="protein sequence ID" value="WZE63482.1"/>
    <property type="molecule type" value="Genomic_DNA"/>
</dbReference>
<sequence>MSEKIEERVAHLLRKAESTTPEEAEALTAAAEKLIIKHGIDRARLVNPDDKNYKPDIRVFKLPFEGMWQTAHMNGFTAVVEALGLKALHSKSWDGTTLLWFIGEQQDIVEAVHLVVSLKNQSEVALKAWWKAELPGLRWMTNHQRHVEKRSFMENFGYGAARRIRAERRAAAAEAGTGTDLVLLDRRQKIEQWAGENLNIGEAPTRRDQAGIFGGHAGAEAGRNASFAKGVDQSKSRAVES</sequence>
<evidence type="ECO:0000259" key="1">
    <source>
        <dbReference type="Pfam" id="PF10979"/>
    </source>
</evidence>
<protein>
    <recommendedName>
        <fullName evidence="1">DUF2786 domain-containing protein</fullName>
    </recommendedName>
</protein>
<accession>A0AAU6R675</accession>
<feature type="domain" description="DUF2786" evidence="1">
    <location>
        <begin position="4"/>
        <end position="42"/>
    </location>
</feature>
<name>A0AAU6R675_9CAUD</name>
<reference evidence="2" key="1">
    <citation type="submission" date="2023-10" db="EMBL/GenBank/DDBJ databases">
        <title>Two new lytic phages for Micrococcus sp. strain 1402.</title>
        <authorList>
            <person name="Petrzik K."/>
        </authorList>
    </citation>
    <scope>NUCLEOTIDE SEQUENCE</scope>
</reference>